<protein>
    <submittedName>
        <fullName evidence="1">Os08g0137225 protein</fullName>
    </submittedName>
</protein>
<dbReference type="Gramene" id="Os08t0137225-00">
    <property type="protein sequence ID" value="Os08t0137225-00"/>
    <property type="gene ID" value="Os08g0137225"/>
</dbReference>
<dbReference type="EMBL" id="AP014964">
    <property type="protein sequence ID" value="BAT03752.1"/>
    <property type="molecule type" value="Genomic_DNA"/>
</dbReference>
<sequence>MLPPIQTLNRLSTEFPLAKTFTRVLPEDSCNILSTSFSSLSFNCRIDDEPPESYPQCISSLRMSTSHLFTLSMT</sequence>
<reference evidence="1 2" key="2">
    <citation type="journal article" date="2013" name="Plant Cell Physiol.">
        <title>Rice Annotation Project Database (RAP-DB): an integrative and interactive database for rice genomics.</title>
        <authorList>
            <person name="Sakai H."/>
            <person name="Lee S.S."/>
            <person name="Tanaka T."/>
            <person name="Numa H."/>
            <person name="Kim J."/>
            <person name="Kawahara Y."/>
            <person name="Wakimoto H."/>
            <person name="Yang C.C."/>
            <person name="Iwamoto M."/>
            <person name="Abe T."/>
            <person name="Yamada Y."/>
            <person name="Muto A."/>
            <person name="Inokuchi H."/>
            <person name="Ikemura T."/>
            <person name="Matsumoto T."/>
            <person name="Sasaki T."/>
            <person name="Itoh T."/>
        </authorList>
    </citation>
    <scope>NUCLEOTIDE SEQUENCE [LARGE SCALE GENOMIC DNA]</scope>
    <source>
        <strain evidence="2">cv. Nipponbare</strain>
    </source>
</reference>
<dbReference type="PaxDb" id="39947-A0A0P0XBJ9"/>
<dbReference type="Proteomes" id="UP000059680">
    <property type="component" value="Chromosome 8"/>
</dbReference>
<proteinExistence type="predicted"/>
<reference evidence="1 2" key="3">
    <citation type="journal article" date="2013" name="Rice">
        <title>Improvement of the Oryza sativa Nipponbare reference genome using next generation sequence and optical map data.</title>
        <authorList>
            <person name="Kawahara Y."/>
            <person name="de la Bastide M."/>
            <person name="Hamilton J.P."/>
            <person name="Kanamori H."/>
            <person name="McCombie W.R."/>
            <person name="Ouyang S."/>
            <person name="Schwartz D.C."/>
            <person name="Tanaka T."/>
            <person name="Wu J."/>
            <person name="Zhou S."/>
            <person name="Childs K.L."/>
            <person name="Davidson R.M."/>
            <person name="Lin H."/>
            <person name="Quesada-Ocampo L."/>
            <person name="Vaillancourt B."/>
            <person name="Sakai H."/>
            <person name="Lee S.S."/>
            <person name="Kim J."/>
            <person name="Numa H."/>
            <person name="Itoh T."/>
            <person name="Buell C.R."/>
            <person name="Matsumoto T."/>
        </authorList>
    </citation>
    <scope>NUCLEOTIDE SEQUENCE [LARGE SCALE GENOMIC DNA]</scope>
    <source>
        <strain evidence="2">cv. Nipponbare</strain>
    </source>
</reference>
<evidence type="ECO:0000313" key="1">
    <source>
        <dbReference type="EMBL" id="BAT03752.1"/>
    </source>
</evidence>
<organism evidence="1 2">
    <name type="scientific">Oryza sativa subsp. japonica</name>
    <name type="common">Rice</name>
    <dbReference type="NCBI Taxonomy" id="39947"/>
    <lineage>
        <taxon>Eukaryota</taxon>
        <taxon>Viridiplantae</taxon>
        <taxon>Streptophyta</taxon>
        <taxon>Embryophyta</taxon>
        <taxon>Tracheophyta</taxon>
        <taxon>Spermatophyta</taxon>
        <taxon>Magnoliopsida</taxon>
        <taxon>Liliopsida</taxon>
        <taxon>Poales</taxon>
        <taxon>Poaceae</taxon>
        <taxon>BOP clade</taxon>
        <taxon>Oryzoideae</taxon>
        <taxon>Oryzeae</taxon>
        <taxon>Oryzinae</taxon>
        <taxon>Oryza</taxon>
        <taxon>Oryza sativa</taxon>
    </lineage>
</organism>
<reference evidence="2" key="1">
    <citation type="journal article" date="2005" name="Nature">
        <title>The map-based sequence of the rice genome.</title>
        <authorList>
            <consortium name="International rice genome sequencing project (IRGSP)"/>
            <person name="Matsumoto T."/>
            <person name="Wu J."/>
            <person name="Kanamori H."/>
            <person name="Katayose Y."/>
            <person name="Fujisawa M."/>
            <person name="Namiki N."/>
            <person name="Mizuno H."/>
            <person name="Yamamoto K."/>
            <person name="Antonio B.A."/>
            <person name="Baba T."/>
            <person name="Sakata K."/>
            <person name="Nagamura Y."/>
            <person name="Aoki H."/>
            <person name="Arikawa K."/>
            <person name="Arita K."/>
            <person name="Bito T."/>
            <person name="Chiden Y."/>
            <person name="Fujitsuka N."/>
            <person name="Fukunaka R."/>
            <person name="Hamada M."/>
            <person name="Harada C."/>
            <person name="Hayashi A."/>
            <person name="Hijishita S."/>
            <person name="Honda M."/>
            <person name="Hosokawa S."/>
            <person name="Ichikawa Y."/>
            <person name="Idonuma A."/>
            <person name="Iijima M."/>
            <person name="Ikeda M."/>
            <person name="Ikeno M."/>
            <person name="Ito K."/>
            <person name="Ito S."/>
            <person name="Ito T."/>
            <person name="Ito Y."/>
            <person name="Ito Y."/>
            <person name="Iwabuchi A."/>
            <person name="Kamiya K."/>
            <person name="Karasawa W."/>
            <person name="Kurita K."/>
            <person name="Katagiri S."/>
            <person name="Kikuta A."/>
            <person name="Kobayashi H."/>
            <person name="Kobayashi N."/>
            <person name="Machita K."/>
            <person name="Maehara T."/>
            <person name="Masukawa M."/>
            <person name="Mizubayashi T."/>
            <person name="Mukai Y."/>
            <person name="Nagasaki H."/>
            <person name="Nagata Y."/>
            <person name="Naito S."/>
            <person name="Nakashima M."/>
            <person name="Nakama Y."/>
            <person name="Nakamichi Y."/>
            <person name="Nakamura M."/>
            <person name="Meguro A."/>
            <person name="Negishi M."/>
            <person name="Ohta I."/>
            <person name="Ohta T."/>
            <person name="Okamoto M."/>
            <person name="Ono N."/>
            <person name="Saji S."/>
            <person name="Sakaguchi M."/>
            <person name="Sakai K."/>
            <person name="Shibata M."/>
            <person name="Shimokawa T."/>
            <person name="Song J."/>
            <person name="Takazaki Y."/>
            <person name="Terasawa K."/>
            <person name="Tsugane M."/>
            <person name="Tsuji K."/>
            <person name="Ueda S."/>
            <person name="Waki K."/>
            <person name="Yamagata H."/>
            <person name="Yamamoto M."/>
            <person name="Yamamoto S."/>
            <person name="Yamane H."/>
            <person name="Yoshiki S."/>
            <person name="Yoshihara R."/>
            <person name="Yukawa K."/>
            <person name="Zhong H."/>
            <person name="Yano M."/>
            <person name="Yuan Q."/>
            <person name="Ouyang S."/>
            <person name="Liu J."/>
            <person name="Jones K.M."/>
            <person name="Gansberger K."/>
            <person name="Moffat K."/>
            <person name="Hill J."/>
            <person name="Bera J."/>
            <person name="Fadrosh D."/>
            <person name="Jin S."/>
            <person name="Johri S."/>
            <person name="Kim M."/>
            <person name="Overton L."/>
            <person name="Reardon M."/>
            <person name="Tsitrin T."/>
            <person name="Vuong H."/>
            <person name="Weaver B."/>
            <person name="Ciecko A."/>
            <person name="Tallon L."/>
            <person name="Jackson J."/>
            <person name="Pai G."/>
            <person name="Aken S.V."/>
            <person name="Utterback T."/>
            <person name="Reidmuller S."/>
            <person name="Feldblyum T."/>
            <person name="Hsiao J."/>
            <person name="Zismann V."/>
            <person name="Iobst S."/>
            <person name="de Vazeille A.R."/>
            <person name="Buell C.R."/>
            <person name="Ying K."/>
            <person name="Li Y."/>
            <person name="Lu T."/>
            <person name="Huang Y."/>
            <person name="Zhao Q."/>
            <person name="Feng Q."/>
            <person name="Zhang L."/>
            <person name="Zhu J."/>
            <person name="Weng Q."/>
            <person name="Mu J."/>
            <person name="Lu Y."/>
            <person name="Fan D."/>
            <person name="Liu Y."/>
            <person name="Guan J."/>
            <person name="Zhang Y."/>
            <person name="Yu S."/>
            <person name="Liu X."/>
            <person name="Zhang Y."/>
            <person name="Hong G."/>
            <person name="Han B."/>
            <person name="Choisne N."/>
            <person name="Demange N."/>
            <person name="Orjeda G."/>
            <person name="Samain S."/>
            <person name="Cattolico L."/>
            <person name="Pelletier E."/>
            <person name="Couloux A."/>
            <person name="Segurens B."/>
            <person name="Wincker P."/>
            <person name="D'Hont A."/>
            <person name="Scarpelli C."/>
            <person name="Weissenbach J."/>
            <person name="Salanoubat M."/>
            <person name="Quetier F."/>
            <person name="Yu Y."/>
            <person name="Kim H.R."/>
            <person name="Rambo T."/>
            <person name="Currie J."/>
            <person name="Collura K."/>
            <person name="Luo M."/>
            <person name="Yang T."/>
            <person name="Ammiraju J.S.S."/>
            <person name="Engler F."/>
            <person name="Soderlund C."/>
            <person name="Wing R.A."/>
            <person name="Palmer L.E."/>
            <person name="de la Bastide M."/>
            <person name="Spiegel L."/>
            <person name="Nascimento L."/>
            <person name="Zutavern T."/>
            <person name="O'Shaughnessy A."/>
            <person name="Dike S."/>
            <person name="Dedhia N."/>
            <person name="Preston R."/>
            <person name="Balija V."/>
            <person name="McCombie W.R."/>
            <person name="Chow T."/>
            <person name="Chen H."/>
            <person name="Chung M."/>
            <person name="Chen C."/>
            <person name="Shaw J."/>
            <person name="Wu H."/>
            <person name="Hsiao K."/>
            <person name="Chao Y."/>
            <person name="Chu M."/>
            <person name="Cheng C."/>
            <person name="Hour A."/>
            <person name="Lee P."/>
            <person name="Lin S."/>
            <person name="Lin Y."/>
            <person name="Liou J."/>
            <person name="Liu S."/>
            <person name="Hsing Y."/>
            <person name="Raghuvanshi S."/>
            <person name="Mohanty A."/>
            <person name="Bharti A.K."/>
            <person name="Gaur A."/>
            <person name="Gupta V."/>
            <person name="Kumar D."/>
            <person name="Ravi V."/>
            <person name="Vij S."/>
            <person name="Kapur A."/>
            <person name="Khurana P."/>
            <person name="Khurana P."/>
            <person name="Khurana J.P."/>
            <person name="Tyagi A.K."/>
            <person name="Gaikwad K."/>
            <person name="Singh A."/>
            <person name="Dalal V."/>
            <person name="Srivastava S."/>
            <person name="Dixit A."/>
            <person name="Pal A.K."/>
            <person name="Ghazi I.A."/>
            <person name="Yadav M."/>
            <person name="Pandit A."/>
            <person name="Bhargava A."/>
            <person name="Sureshbabu K."/>
            <person name="Batra K."/>
            <person name="Sharma T.R."/>
            <person name="Mohapatra T."/>
            <person name="Singh N.K."/>
            <person name="Messing J."/>
            <person name="Nelson A.B."/>
            <person name="Fuks G."/>
            <person name="Kavchok S."/>
            <person name="Keizer G."/>
            <person name="Linton E."/>
            <person name="Llaca V."/>
            <person name="Song R."/>
            <person name="Tanyolac B."/>
            <person name="Young S."/>
            <person name="Ho-Il K."/>
            <person name="Hahn J.H."/>
            <person name="Sangsakoo G."/>
            <person name="Vanavichit A."/>
            <person name="de Mattos Luiz.A.T."/>
            <person name="Zimmer P.D."/>
            <person name="Malone G."/>
            <person name="Dellagostin O."/>
            <person name="de Oliveira A.C."/>
            <person name="Bevan M."/>
            <person name="Bancroft I."/>
            <person name="Minx P."/>
            <person name="Cordum H."/>
            <person name="Wilson R."/>
            <person name="Cheng Z."/>
            <person name="Jin W."/>
            <person name="Jiang J."/>
            <person name="Leong S.A."/>
            <person name="Iwama H."/>
            <person name="Gojobori T."/>
            <person name="Itoh T."/>
            <person name="Niimura Y."/>
            <person name="Fujii Y."/>
            <person name="Habara T."/>
            <person name="Sakai H."/>
            <person name="Sato Y."/>
            <person name="Wilson G."/>
            <person name="Kumar K."/>
            <person name="McCouch S."/>
            <person name="Juretic N."/>
            <person name="Hoen D."/>
            <person name="Wright S."/>
            <person name="Bruskiewich R."/>
            <person name="Bureau T."/>
            <person name="Miyao A."/>
            <person name="Hirochika H."/>
            <person name="Nishikawa T."/>
            <person name="Kadowaki K."/>
            <person name="Sugiura M."/>
            <person name="Burr B."/>
            <person name="Sasaki T."/>
        </authorList>
    </citation>
    <scope>NUCLEOTIDE SEQUENCE [LARGE SCALE GENOMIC DNA]</scope>
    <source>
        <strain evidence="2">cv. Nipponbare</strain>
    </source>
</reference>
<accession>A0A0P0XBJ9</accession>
<name>A0A0P0XBJ9_ORYSJ</name>
<keyword evidence="2" id="KW-1185">Reference proteome</keyword>
<gene>
    <name evidence="1" type="ordered locus">Os08g0137225</name>
    <name evidence="1" type="ORF">OSNPB_080137225</name>
</gene>
<dbReference type="InParanoid" id="A0A0P0XBJ9"/>
<dbReference type="AlphaFoldDB" id="A0A0P0XBJ9"/>
<evidence type="ECO:0000313" key="2">
    <source>
        <dbReference type="Proteomes" id="UP000059680"/>
    </source>
</evidence>